<dbReference type="Gene3D" id="3.40.50.1820">
    <property type="entry name" value="alpha/beta hydrolase"/>
    <property type="match status" value="1"/>
</dbReference>
<evidence type="ECO:0000259" key="2">
    <source>
        <dbReference type="Pfam" id="PF00326"/>
    </source>
</evidence>
<dbReference type="InterPro" id="IPR001375">
    <property type="entry name" value="Peptidase_S9_cat"/>
</dbReference>
<dbReference type="InterPro" id="IPR011042">
    <property type="entry name" value="6-blade_b-propeller_TolB-like"/>
</dbReference>
<protein>
    <recommendedName>
        <fullName evidence="2">Peptidase S9 prolyl oligopeptidase catalytic domain-containing protein</fullName>
    </recommendedName>
</protein>
<proteinExistence type="predicted"/>
<reference evidence="3" key="1">
    <citation type="submission" date="2019-08" db="EMBL/GenBank/DDBJ databases">
        <authorList>
            <person name="Kucharzyk K."/>
            <person name="Murdoch R.W."/>
            <person name="Higgins S."/>
            <person name="Loffler F."/>
        </authorList>
    </citation>
    <scope>NUCLEOTIDE SEQUENCE</scope>
</reference>
<evidence type="ECO:0000313" key="3">
    <source>
        <dbReference type="EMBL" id="MPL56032.1"/>
    </source>
</evidence>
<dbReference type="SUPFAM" id="SSF82171">
    <property type="entry name" value="DPP6 N-terminal domain-like"/>
    <property type="match status" value="1"/>
</dbReference>
<keyword evidence="1" id="KW-0378">Hydrolase</keyword>
<sequence>MNKIEILSYMKSIKISILFLAMSLTAFAQENLTYQKPSAEILQLADFQRTPSVSMNSKKDWMVFSYRPTYKTLDDLNQEEMKLAGLRVNPVTNISSSVTYISNLKVRKFNEKQETQVIGLPQNPKITNLSWSPDEKKLAFTNTTEKGVELWILNLETRTAKKISNDNLNANLGSPFVWLKNSQELIVRKLPANRPALLNEKKNLPTGPIVSNADGKVSQNRTYQDLLKNPMDEANFETLTRAELVKMNLDGAETPYKSADIYAGIQLSPDGNYVMISTIKKPFSYIVPLSRFPMTAQVFDLQGNLVKTVNDVPLNEIMPKGFSSVRTGKRNMSWRADKPASLYFVEALDGGDQSKKAEFRDEIFTWDAPFSAEPKSLMKTKQRFAGIQFGNEENAIVMDSWYDTRSQKTYFLNPKTGENKEIAERNYQDVYADPGNFQTDKNEFGQYVISIKNGKAHLIGDGFTKDGQFPFIDEFDFKNFQTKRLYTSKTPNVKEDIIDIIDANKGTVLVTQQSKNQYPNYFVRNIKNNKAEAVTQFANPFASISNIHKEVIKYKRNDGVELKGTLYLPANYDFKKKPKLPLLVWAYPEEFKDKATAGQNTANPNEFTFPSYGSFIYWVTKGYAVLDDASFPIIGEGTTEPNDTFIPQLVANGKAAIDAVDQLGYIDRNRVAVGGHSYGAFMTANLLTHSNDFACGIARSGAYNRTLTPFGFQSEQRNYWDVPEIYNGMSPFMNANKMKKPMLLVHGEADNNPGTFTLQTERYFQALKNLGAPVRMVILPKEAHGYVAKENILHLLWEQDQFLEKCLKK</sequence>
<dbReference type="PANTHER" id="PTHR42776:SF28">
    <property type="entry name" value="GLUTAMYL ENDOPEPTIDASE, CHLOROPLASTIC-RELATED"/>
    <property type="match status" value="1"/>
</dbReference>
<name>A0A644SQV7_9ZZZZ</name>
<dbReference type="SUPFAM" id="SSF53474">
    <property type="entry name" value="alpha/beta-Hydrolases"/>
    <property type="match status" value="1"/>
</dbReference>
<comment type="caution">
    <text evidence="3">The sequence shown here is derived from an EMBL/GenBank/DDBJ whole genome shotgun (WGS) entry which is preliminary data.</text>
</comment>
<dbReference type="GO" id="GO:0006508">
    <property type="term" value="P:proteolysis"/>
    <property type="evidence" value="ECO:0007669"/>
    <property type="project" value="InterPro"/>
</dbReference>
<evidence type="ECO:0000256" key="1">
    <source>
        <dbReference type="ARBA" id="ARBA00022801"/>
    </source>
</evidence>
<feature type="domain" description="Peptidase S9 prolyl oligopeptidase catalytic" evidence="2">
    <location>
        <begin position="655"/>
        <end position="809"/>
    </location>
</feature>
<gene>
    <name evidence="3" type="ORF">SDC9_01514</name>
</gene>
<dbReference type="PANTHER" id="PTHR42776">
    <property type="entry name" value="SERINE PEPTIDASE S9 FAMILY MEMBER"/>
    <property type="match status" value="1"/>
</dbReference>
<dbReference type="AlphaFoldDB" id="A0A644SQV7"/>
<accession>A0A644SQV7</accession>
<dbReference type="Gene3D" id="2.120.10.30">
    <property type="entry name" value="TolB, C-terminal domain"/>
    <property type="match status" value="1"/>
</dbReference>
<dbReference type="InterPro" id="IPR029058">
    <property type="entry name" value="AB_hydrolase_fold"/>
</dbReference>
<dbReference type="EMBL" id="VSSQ01000002">
    <property type="protein sequence ID" value="MPL56032.1"/>
    <property type="molecule type" value="Genomic_DNA"/>
</dbReference>
<dbReference type="Pfam" id="PF00326">
    <property type="entry name" value="Peptidase_S9"/>
    <property type="match status" value="1"/>
</dbReference>
<organism evidence="3">
    <name type="scientific">bioreactor metagenome</name>
    <dbReference type="NCBI Taxonomy" id="1076179"/>
    <lineage>
        <taxon>unclassified sequences</taxon>
        <taxon>metagenomes</taxon>
        <taxon>ecological metagenomes</taxon>
    </lineage>
</organism>
<dbReference type="GO" id="GO:0004252">
    <property type="term" value="F:serine-type endopeptidase activity"/>
    <property type="evidence" value="ECO:0007669"/>
    <property type="project" value="TreeGrafter"/>
</dbReference>